<reference evidence="1 2" key="1">
    <citation type="submission" date="2024-03" db="EMBL/GenBank/DDBJ databases">
        <title>Sequence of Lycoming College Course Isolates.</title>
        <authorList>
            <person name="Plotts O."/>
            <person name="Newman J."/>
        </authorList>
    </citation>
    <scope>NUCLEOTIDE SEQUENCE [LARGE SCALE GENOMIC DNA]</scope>
    <source>
        <strain evidence="1 2">CJB-3</strain>
    </source>
</reference>
<proteinExistence type="predicted"/>
<comment type="caution">
    <text evidence="1">The sequence shown here is derived from an EMBL/GenBank/DDBJ whole genome shotgun (WGS) entry which is preliminary data.</text>
</comment>
<dbReference type="EMBL" id="JBBEUB010000001">
    <property type="protein sequence ID" value="MEJ2901690.1"/>
    <property type="molecule type" value="Genomic_DNA"/>
</dbReference>
<evidence type="ECO:0008006" key="3">
    <source>
        <dbReference type="Google" id="ProtNLM"/>
    </source>
</evidence>
<dbReference type="Proteomes" id="UP001378956">
    <property type="component" value="Unassembled WGS sequence"/>
</dbReference>
<dbReference type="RefSeq" id="WP_337715514.1">
    <property type="nucleotide sequence ID" value="NZ_JBBEUB010000001.1"/>
</dbReference>
<gene>
    <name evidence="1" type="ORF">WAE58_04615</name>
</gene>
<evidence type="ECO:0000313" key="1">
    <source>
        <dbReference type="EMBL" id="MEJ2901690.1"/>
    </source>
</evidence>
<organism evidence="1 2">
    <name type="scientific">Pedobacter panaciterrae</name>
    <dbReference type="NCBI Taxonomy" id="363849"/>
    <lineage>
        <taxon>Bacteria</taxon>
        <taxon>Pseudomonadati</taxon>
        <taxon>Bacteroidota</taxon>
        <taxon>Sphingobacteriia</taxon>
        <taxon>Sphingobacteriales</taxon>
        <taxon>Sphingobacteriaceae</taxon>
        <taxon>Pedobacter</taxon>
    </lineage>
</organism>
<accession>A0ABU8NJQ3</accession>
<keyword evidence="2" id="KW-1185">Reference proteome</keyword>
<evidence type="ECO:0000313" key="2">
    <source>
        <dbReference type="Proteomes" id="UP001378956"/>
    </source>
</evidence>
<protein>
    <recommendedName>
        <fullName evidence="3">PilZ domain-containing protein</fullName>
    </recommendedName>
</protein>
<sequence length="79" mass="8398">MKDILMKAGCGKTARPVCAADGGKAVEGRLLRPDSVEVPVMGMERRGCINTLSISGVKLSIQEVTKDESKTLVPRSVLV</sequence>
<name>A0ABU8NJQ3_9SPHI</name>